<protein>
    <submittedName>
        <fullName evidence="1">Uncharacterized protein</fullName>
    </submittedName>
</protein>
<reference evidence="1 2" key="1">
    <citation type="journal article" date="2012" name="New Phytol.">
        <title>Insight into trade-off between wood decay and parasitism from the genome of a fungal forest pathogen.</title>
        <authorList>
            <person name="Olson A."/>
            <person name="Aerts A."/>
            <person name="Asiegbu F."/>
            <person name="Belbahri L."/>
            <person name="Bouzid O."/>
            <person name="Broberg A."/>
            <person name="Canback B."/>
            <person name="Coutinho P.M."/>
            <person name="Cullen D."/>
            <person name="Dalman K."/>
            <person name="Deflorio G."/>
            <person name="van Diepen L.T."/>
            <person name="Dunand C."/>
            <person name="Duplessis S."/>
            <person name="Durling M."/>
            <person name="Gonthier P."/>
            <person name="Grimwood J."/>
            <person name="Fossdal C.G."/>
            <person name="Hansson D."/>
            <person name="Henrissat B."/>
            <person name="Hietala A."/>
            <person name="Himmelstrand K."/>
            <person name="Hoffmeister D."/>
            <person name="Hogberg N."/>
            <person name="James T.Y."/>
            <person name="Karlsson M."/>
            <person name="Kohler A."/>
            <person name="Kues U."/>
            <person name="Lee Y.H."/>
            <person name="Lin Y.C."/>
            <person name="Lind M."/>
            <person name="Lindquist E."/>
            <person name="Lombard V."/>
            <person name="Lucas S."/>
            <person name="Lunden K."/>
            <person name="Morin E."/>
            <person name="Murat C."/>
            <person name="Park J."/>
            <person name="Raffaello T."/>
            <person name="Rouze P."/>
            <person name="Salamov A."/>
            <person name="Schmutz J."/>
            <person name="Solheim H."/>
            <person name="Stahlberg J."/>
            <person name="Velez H."/>
            <person name="de Vries R.P."/>
            <person name="Wiebenga A."/>
            <person name="Woodward S."/>
            <person name="Yakovlev I."/>
            <person name="Garbelotto M."/>
            <person name="Martin F."/>
            <person name="Grigoriev I.V."/>
            <person name="Stenlid J."/>
        </authorList>
    </citation>
    <scope>NUCLEOTIDE SEQUENCE [LARGE SCALE GENOMIC DNA]</scope>
    <source>
        <strain evidence="1 2">TC 32-1</strain>
    </source>
</reference>
<evidence type="ECO:0000313" key="1">
    <source>
        <dbReference type="EMBL" id="ETW76514.1"/>
    </source>
</evidence>
<gene>
    <name evidence="1" type="ORF">HETIRDRAFT_421959</name>
</gene>
<organism evidence="1 2">
    <name type="scientific">Heterobasidion irregulare (strain TC 32-1)</name>
    <dbReference type="NCBI Taxonomy" id="747525"/>
    <lineage>
        <taxon>Eukaryota</taxon>
        <taxon>Fungi</taxon>
        <taxon>Dikarya</taxon>
        <taxon>Basidiomycota</taxon>
        <taxon>Agaricomycotina</taxon>
        <taxon>Agaricomycetes</taxon>
        <taxon>Russulales</taxon>
        <taxon>Bondarzewiaceae</taxon>
        <taxon>Heterobasidion</taxon>
        <taxon>Heterobasidion annosum species complex</taxon>
    </lineage>
</organism>
<dbReference type="GeneID" id="20673765"/>
<keyword evidence="2" id="KW-1185">Reference proteome</keyword>
<sequence length="103" mass="11304">MELRLVTAVRTQAQKILARWGYISLTNVSKAGTDHFNQGPTVLNVGLLSCDSKRPLSALLIACFLALTTMQLIETQRRALWENVSYQGLSSSGSQMSFPSICV</sequence>
<dbReference type="InParanoid" id="W4JST3"/>
<dbReference type="Proteomes" id="UP000030671">
    <property type="component" value="Unassembled WGS sequence"/>
</dbReference>
<dbReference type="KEGG" id="hir:HETIRDRAFT_421959"/>
<name>W4JST3_HETIT</name>
<dbReference type="AlphaFoldDB" id="W4JST3"/>
<dbReference type="HOGENOM" id="CLU_2264107_0_0_1"/>
<proteinExistence type="predicted"/>
<accession>W4JST3</accession>
<dbReference type="RefSeq" id="XP_009551407.1">
    <property type="nucleotide sequence ID" value="XM_009553112.1"/>
</dbReference>
<evidence type="ECO:0000313" key="2">
    <source>
        <dbReference type="Proteomes" id="UP000030671"/>
    </source>
</evidence>
<dbReference type="EMBL" id="KI925464">
    <property type="protein sequence ID" value="ETW76514.1"/>
    <property type="molecule type" value="Genomic_DNA"/>
</dbReference>